<comment type="caution">
    <text evidence="1">The sequence shown here is derived from an EMBL/GenBank/DDBJ whole genome shotgun (WGS) entry which is preliminary data.</text>
</comment>
<dbReference type="EMBL" id="MBFS01000174">
    <property type="protein sequence ID" value="PVV03978.1"/>
    <property type="molecule type" value="Genomic_DNA"/>
</dbReference>
<name>A0A2T9ZHC5_9FUNG</name>
<evidence type="ECO:0000313" key="1">
    <source>
        <dbReference type="EMBL" id="PVV03978.1"/>
    </source>
</evidence>
<gene>
    <name evidence="1" type="ORF">BB560_001532</name>
</gene>
<keyword evidence="2" id="KW-1185">Reference proteome</keyword>
<reference evidence="1 2" key="1">
    <citation type="journal article" date="2018" name="MBio">
        <title>Comparative Genomics Reveals the Core Gene Toolbox for the Fungus-Insect Symbiosis.</title>
        <authorList>
            <person name="Wang Y."/>
            <person name="Stata M."/>
            <person name="Wang W."/>
            <person name="Stajich J.E."/>
            <person name="White M.M."/>
            <person name="Moncalvo J.M."/>
        </authorList>
    </citation>
    <scope>NUCLEOTIDE SEQUENCE [LARGE SCALE GENOMIC DNA]</scope>
    <source>
        <strain evidence="1 2">SC-DP-2</strain>
    </source>
</reference>
<proteinExistence type="predicted"/>
<dbReference type="AlphaFoldDB" id="A0A2T9ZHC5"/>
<evidence type="ECO:0000313" key="2">
    <source>
        <dbReference type="Proteomes" id="UP000245609"/>
    </source>
</evidence>
<accession>A0A2T9ZHC5</accession>
<protein>
    <submittedName>
        <fullName evidence="1">Uncharacterized protein</fullName>
    </submittedName>
</protein>
<organism evidence="1 2">
    <name type="scientific">Smittium megazygosporum</name>
    <dbReference type="NCBI Taxonomy" id="133381"/>
    <lineage>
        <taxon>Eukaryota</taxon>
        <taxon>Fungi</taxon>
        <taxon>Fungi incertae sedis</taxon>
        <taxon>Zoopagomycota</taxon>
        <taxon>Kickxellomycotina</taxon>
        <taxon>Harpellomycetes</taxon>
        <taxon>Harpellales</taxon>
        <taxon>Legeriomycetaceae</taxon>
        <taxon>Smittium</taxon>
    </lineage>
</organism>
<sequence length="169" mass="19393">MTPLKLDTAQNTDTIYANSEKNGSKFFRIEISDISALQSKIEEVCDLHTFGFEDGLSESWLKPELLLSLVSGLGFHITRHSENQLAFFHRGFQPFAPNLVHVIFPKSRENRTNNYLNDIIMSFDNRILSENAYTLVLDKDIDQKLFEITRGHSENITNAVTNFLNQKHC</sequence>
<dbReference type="Proteomes" id="UP000245609">
    <property type="component" value="Unassembled WGS sequence"/>
</dbReference>